<dbReference type="STRING" id="399739.Pmen_4267"/>
<dbReference type="eggNOG" id="COG1595">
    <property type="taxonomic scope" value="Bacteria"/>
</dbReference>
<dbReference type="KEGG" id="pmy:Pmen_4267"/>
<name>A4Y098_ECTM1</name>
<proteinExistence type="predicted"/>
<evidence type="ECO:0000313" key="1">
    <source>
        <dbReference type="EMBL" id="ABP87014.1"/>
    </source>
</evidence>
<dbReference type="OrthoDB" id="8456019at2"/>
<sequence length="366" mass="41366">MNQEFLKPKLVGRRFDEHTLPLEVLRDFAALEEMIIEVAKREYLAVHPKRLRTPKGFTKQLELHLSAVEPGSAIPVIVLAFAGLFPDADYFDRAKDKIVETIASAEMQQAPSLPPELLRYFDRFGRSLREGEAIEFARANGQSATLTPQLRERLLRASQAEEWTEEVTLKGRIPEVDQSDLTFEVELRDGTKLRAPLAEHLRSTVLEASVGYRDNLLVSVQGIVKRDRADRLKSFETVEHITTLDPLDIETRLEELSELKDGWLNGKGKAPDSDALRALTHKFERFFDTELPLPYIYPTPDGGIQAEWTIGGTEISLEIELPSQQAFYQALNIHTGKEEDLELRLADGEQWKQLNAALKAVQGVNA</sequence>
<dbReference type="AlphaFoldDB" id="A4Y098"/>
<gene>
    <name evidence="1" type="ordered locus">Pmen_4267</name>
</gene>
<dbReference type="PATRIC" id="fig|399739.8.peg.4319"/>
<organism evidence="1">
    <name type="scientific">Ectopseudomonas mendocina (strain ymp)</name>
    <name type="common">Pseudomonas mendocina</name>
    <dbReference type="NCBI Taxonomy" id="399739"/>
    <lineage>
        <taxon>Bacteria</taxon>
        <taxon>Pseudomonadati</taxon>
        <taxon>Pseudomonadota</taxon>
        <taxon>Gammaproteobacteria</taxon>
        <taxon>Pseudomonadales</taxon>
        <taxon>Pseudomonadaceae</taxon>
        <taxon>Ectopseudomonas</taxon>
    </lineage>
</organism>
<accession>A4Y098</accession>
<dbReference type="EMBL" id="CP000680">
    <property type="protein sequence ID" value="ABP87014.1"/>
    <property type="molecule type" value="Genomic_DNA"/>
</dbReference>
<reference evidence="1" key="1">
    <citation type="submission" date="2007-04" db="EMBL/GenBank/DDBJ databases">
        <title>Complete sequence of Pseudomonas mendocina ymp.</title>
        <authorList>
            <consortium name="US DOE Joint Genome Institute"/>
            <person name="Copeland A."/>
            <person name="Lucas S."/>
            <person name="Lapidus A."/>
            <person name="Barry K."/>
            <person name="Glavina del Rio T."/>
            <person name="Dalin E."/>
            <person name="Tice H."/>
            <person name="Pitluck S."/>
            <person name="Kiss H."/>
            <person name="Brettin T."/>
            <person name="Detter J.C."/>
            <person name="Bruce D."/>
            <person name="Han C."/>
            <person name="Schmutz J."/>
            <person name="Larimer F."/>
            <person name="Land M."/>
            <person name="Hauser L."/>
            <person name="Kyrpides N."/>
            <person name="Mikhailova N."/>
            <person name="Hersman L."/>
            <person name="Dubois J."/>
            <person name="Maurice P."/>
            <person name="Richardson P."/>
        </authorList>
    </citation>
    <scope>NUCLEOTIDE SEQUENCE [LARGE SCALE GENOMIC DNA]</scope>
    <source>
        <strain evidence="1">Ymp</strain>
    </source>
</reference>
<protein>
    <submittedName>
        <fullName evidence="1">Uncharacterized protein</fullName>
    </submittedName>
</protein>
<dbReference type="HOGENOM" id="CLU_741597_0_0_6"/>